<name>A0A0Q4B7D9_9BACT</name>
<accession>A0A0Q4B7D9</accession>
<dbReference type="AlphaFoldDB" id="A0A0Q4B7D9"/>
<dbReference type="PATRIC" id="fig|1702214.3.peg.1300"/>
<organism evidence="1 2">
    <name type="scientific">Candidatus [Bacteroides] periocalifornicus</name>
    <dbReference type="NCBI Taxonomy" id="1702214"/>
    <lineage>
        <taxon>Bacteria</taxon>
        <taxon>Pseudomonadati</taxon>
        <taxon>Bacteroidota</taxon>
    </lineage>
</organism>
<gene>
    <name evidence="1" type="ORF">AL399_03600</name>
</gene>
<comment type="caution">
    <text evidence="1">The sequence shown here is derived from an EMBL/GenBank/DDBJ whole genome shotgun (WGS) entry which is preliminary data.</text>
</comment>
<reference evidence="1" key="1">
    <citation type="submission" date="2015-08" db="EMBL/GenBank/DDBJ databases">
        <title>Candidatus Bacteriodes Periocalifornicus.</title>
        <authorList>
            <person name="McLean J.S."/>
            <person name="Kelley S."/>
        </authorList>
    </citation>
    <scope>NUCLEOTIDE SEQUENCE [LARGE SCALE GENOMIC DNA]</scope>
    <source>
        <strain evidence="1">12B</strain>
    </source>
</reference>
<protein>
    <recommendedName>
        <fullName evidence="3">DUF2851 domain-containing protein</fullName>
    </recommendedName>
</protein>
<sequence>MRIPSEDVLQALWGQLHRLGVRLVTTAGERVEILNPGYSNHDAGPDFRQATLKIGPLTWVGDVEIHARASDWYRHGHQDDAAYNTVILHVVAQADADAVRANGQPIATMEFPDLPRLLEILDTLRTSLELPRCGTALADLNPYLREQLLTRTVTSRLQEKSQAILQEVAEAELGWEEAFYWQVARSLGLRINAEPMHHLACNTPLKCLYKVKDELPTLEAILFGQAGMLGESLLDDEAYVQELRREYTYQQHRFGLHPISLGEWKYLRLRPPSFPEVRIAQLAALLGQGANLFSRAMEAKGAGELQRLFGVQASRYWDTHYRLRGAEAKRGVKTVGASTIHVVMLNAVVPFRFAYAMAQGDTYTQAGTLELLASLPPEENSVVARFRNKGIPVENALHTQALVHLNRTLCEPSRCHLCPAGCHVLTASFSRLHEGEGEYEGSR</sequence>
<dbReference type="Proteomes" id="UP000054172">
    <property type="component" value="Unassembled WGS sequence"/>
</dbReference>
<dbReference type="STRING" id="1702214.AL399_03600"/>
<dbReference type="Pfam" id="PF11013">
    <property type="entry name" value="DUF2851"/>
    <property type="match status" value="1"/>
</dbReference>
<dbReference type="EMBL" id="LIIK01000012">
    <property type="protein sequence ID" value="KQM09112.1"/>
    <property type="molecule type" value="Genomic_DNA"/>
</dbReference>
<keyword evidence="2" id="KW-1185">Reference proteome</keyword>
<proteinExistence type="predicted"/>
<evidence type="ECO:0000313" key="2">
    <source>
        <dbReference type="Proteomes" id="UP000054172"/>
    </source>
</evidence>
<dbReference type="InterPro" id="IPR021272">
    <property type="entry name" value="DUF2851"/>
</dbReference>
<evidence type="ECO:0008006" key="3">
    <source>
        <dbReference type="Google" id="ProtNLM"/>
    </source>
</evidence>
<evidence type="ECO:0000313" key="1">
    <source>
        <dbReference type="EMBL" id="KQM09112.1"/>
    </source>
</evidence>